<evidence type="ECO:0000313" key="2">
    <source>
        <dbReference type="EMBL" id="OAX77151.1"/>
    </source>
</evidence>
<dbReference type="Proteomes" id="UP000091918">
    <property type="component" value="Unassembled WGS sequence"/>
</dbReference>
<protein>
    <submittedName>
        <fullName evidence="2">Uncharacterized protein</fullName>
    </submittedName>
</protein>
<evidence type="ECO:0000256" key="1">
    <source>
        <dbReference type="SAM" id="MobiDB-lite"/>
    </source>
</evidence>
<accession>A0A1B7NJY5</accession>
<comment type="caution">
    <text evidence="2">The sequence shown here is derived from an EMBL/GenBank/DDBJ whole genome shotgun (WGS) entry which is preliminary data.</text>
</comment>
<name>A0A1B7NJY5_9EURO</name>
<dbReference type="EMBL" id="LGUA01003223">
    <property type="protein sequence ID" value="OAX77151.1"/>
    <property type="molecule type" value="Genomic_DNA"/>
</dbReference>
<gene>
    <name evidence="2" type="ORF">ACJ72_08555</name>
</gene>
<dbReference type="AlphaFoldDB" id="A0A1B7NJY5"/>
<evidence type="ECO:0000313" key="3">
    <source>
        <dbReference type="Proteomes" id="UP000091918"/>
    </source>
</evidence>
<feature type="region of interest" description="Disordered" evidence="1">
    <location>
        <begin position="28"/>
        <end position="67"/>
    </location>
</feature>
<sequence>MYFHTETQRFLVLVPQERPATQFQGLNTTTTPALLNPPQIPSDKYELSATPAPHKTTRSDSASSTASAEMKSVFLRLGFR</sequence>
<feature type="compositionally biased region" description="Low complexity" evidence="1">
    <location>
        <begin position="28"/>
        <end position="37"/>
    </location>
</feature>
<organism evidence="2 3">
    <name type="scientific">Emergomyces africanus</name>
    <dbReference type="NCBI Taxonomy" id="1955775"/>
    <lineage>
        <taxon>Eukaryota</taxon>
        <taxon>Fungi</taxon>
        <taxon>Dikarya</taxon>
        <taxon>Ascomycota</taxon>
        <taxon>Pezizomycotina</taxon>
        <taxon>Eurotiomycetes</taxon>
        <taxon>Eurotiomycetidae</taxon>
        <taxon>Onygenales</taxon>
        <taxon>Ajellomycetaceae</taxon>
        <taxon>Emergomyces</taxon>
    </lineage>
</organism>
<keyword evidence="3" id="KW-1185">Reference proteome</keyword>
<reference evidence="2 3" key="1">
    <citation type="submission" date="2015-07" db="EMBL/GenBank/DDBJ databases">
        <title>Emmonsia species relationships and genome sequence.</title>
        <authorList>
            <person name="Cuomo C.A."/>
            <person name="Schwartz I.S."/>
            <person name="Kenyon C."/>
            <person name="de Hoog G.S."/>
            <person name="Govender N.P."/>
            <person name="Botha A."/>
            <person name="Moreno L."/>
            <person name="de Vries M."/>
            <person name="Munoz J.F."/>
            <person name="Stielow J.B."/>
        </authorList>
    </citation>
    <scope>NUCLEOTIDE SEQUENCE [LARGE SCALE GENOMIC DNA]</scope>
    <source>
        <strain evidence="2 3">CBS 136260</strain>
    </source>
</reference>
<proteinExistence type="predicted"/>